<feature type="signal peptide" evidence="2">
    <location>
        <begin position="1"/>
        <end position="26"/>
    </location>
</feature>
<evidence type="ECO:0000256" key="2">
    <source>
        <dbReference type="SAM" id="SignalP"/>
    </source>
</evidence>
<feature type="region of interest" description="Disordered" evidence="1">
    <location>
        <begin position="28"/>
        <end position="47"/>
    </location>
</feature>
<feature type="chain" id="PRO_5026083659" description="Cytochrome c domain-containing protein" evidence="2">
    <location>
        <begin position="27"/>
        <end position="151"/>
    </location>
</feature>
<dbReference type="GO" id="GO:0020037">
    <property type="term" value="F:heme binding"/>
    <property type="evidence" value="ECO:0007669"/>
    <property type="project" value="InterPro"/>
</dbReference>
<evidence type="ECO:0000313" key="3">
    <source>
        <dbReference type="EMBL" id="BBP43366.1"/>
    </source>
</evidence>
<name>A0A6F8PMQ0_9GAMM</name>
<protein>
    <recommendedName>
        <fullName evidence="5">Cytochrome c domain-containing protein</fullName>
    </recommendedName>
</protein>
<dbReference type="SUPFAM" id="SSF46626">
    <property type="entry name" value="Cytochrome c"/>
    <property type="match status" value="1"/>
</dbReference>
<evidence type="ECO:0008006" key="5">
    <source>
        <dbReference type="Google" id="ProtNLM"/>
    </source>
</evidence>
<reference evidence="4" key="1">
    <citation type="submission" date="2019-11" db="EMBL/GenBank/DDBJ databases">
        <title>Isolation and characterization of two novel species in the genus Thiomicrorhabdus.</title>
        <authorList>
            <person name="Mochizuki J."/>
            <person name="Kojima H."/>
            <person name="Fukui M."/>
        </authorList>
    </citation>
    <scope>NUCLEOTIDE SEQUENCE [LARGE SCALE GENOMIC DNA]</scope>
    <source>
        <strain evidence="4">AkT22</strain>
    </source>
</reference>
<accession>A0A6F8PMQ0</accession>
<dbReference type="GO" id="GO:0009055">
    <property type="term" value="F:electron transfer activity"/>
    <property type="evidence" value="ECO:0007669"/>
    <property type="project" value="InterPro"/>
</dbReference>
<dbReference type="AlphaFoldDB" id="A0A6F8PMQ0"/>
<evidence type="ECO:0000256" key="1">
    <source>
        <dbReference type="SAM" id="MobiDB-lite"/>
    </source>
</evidence>
<dbReference type="EMBL" id="AP021888">
    <property type="protein sequence ID" value="BBP43366.1"/>
    <property type="molecule type" value="Genomic_DNA"/>
</dbReference>
<proteinExistence type="predicted"/>
<organism evidence="3 4">
    <name type="scientific">Thiosulfativibrio zosterae</name>
    <dbReference type="NCBI Taxonomy" id="2675053"/>
    <lineage>
        <taxon>Bacteria</taxon>
        <taxon>Pseudomonadati</taxon>
        <taxon>Pseudomonadota</taxon>
        <taxon>Gammaproteobacteria</taxon>
        <taxon>Thiotrichales</taxon>
        <taxon>Piscirickettsiaceae</taxon>
        <taxon>Thiosulfativibrio</taxon>
    </lineage>
</organism>
<dbReference type="KEGG" id="tzo:THMIRHAT_11120"/>
<sequence length="151" mass="16318">MKNPFKKTLLSSLLLSSLFLVGCGGASESESTSESDSDTYESSTSLDNLNTLTTNDLRSVTEDTSLPIQAKLLASQCAQCHGTYGISVTGIDSIINEADEFIEEMAEYRSKTSHIMYPHALAYSDAELTLMSQYFMGLSGTAITSGDRDDD</sequence>
<keyword evidence="2" id="KW-0732">Signal</keyword>
<dbReference type="Proteomes" id="UP000501466">
    <property type="component" value="Chromosome"/>
</dbReference>
<dbReference type="InterPro" id="IPR036909">
    <property type="entry name" value="Cyt_c-like_dom_sf"/>
</dbReference>
<dbReference type="Gene3D" id="1.10.760.10">
    <property type="entry name" value="Cytochrome c-like domain"/>
    <property type="match status" value="1"/>
</dbReference>
<keyword evidence="4" id="KW-1185">Reference proteome</keyword>
<dbReference type="PROSITE" id="PS51257">
    <property type="entry name" value="PROKAR_LIPOPROTEIN"/>
    <property type="match status" value="1"/>
</dbReference>
<dbReference type="RefSeq" id="WP_173291178.1">
    <property type="nucleotide sequence ID" value="NZ_AP021888.1"/>
</dbReference>
<evidence type="ECO:0000313" key="4">
    <source>
        <dbReference type="Proteomes" id="UP000501466"/>
    </source>
</evidence>
<gene>
    <name evidence="3" type="ORF">THMIRHAT_11120</name>
</gene>